<feature type="transmembrane region" description="Helical" evidence="1">
    <location>
        <begin position="245"/>
        <end position="269"/>
    </location>
</feature>
<feature type="transmembrane region" description="Helical" evidence="1">
    <location>
        <begin position="80"/>
        <end position="98"/>
    </location>
</feature>
<dbReference type="Proteomes" id="UP000279968">
    <property type="component" value="Unassembled WGS sequence"/>
</dbReference>
<dbReference type="EMBL" id="RBAN01000005">
    <property type="protein sequence ID" value="RKN52044.1"/>
    <property type="molecule type" value="Genomic_DNA"/>
</dbReference>
<feature type="transmembrane region" description="Helical" evidence="1">
    <location>
        <begin position="357"/>
        <end position="376"/>
    </location>
</feature>
<keyword evidence="1" id="KW-0472">Membrane</keyword>
<proteinExistence type="predicted"/>
<dbReference type="AlphaFoldDB" id="A0A3A9ZVY1"/>
<accession>A0A3A9ZVY1</accession>
<feature type="transmembrane region" description="Helical" evidence="1">
    <location>
        <begin position="177"/>
        <end position="202"/>
    </location>
</feature>
<sequence>MRTTLPSRALNLGAPGSRVTRLELFYDLVFVFAFLNVSTLTEADFSPQGLIEALLVLSLLWWCWSGFAALGNILRADQGVMPVLGFGVMAAVFVLALSTDTAFHENPGGLDGLFVFACAYTVTWAILIATLWSTVPPDRGARLRSLTLTVPMVASIALIVLGATLPQRLFGSDVADAVRIGCWALALLMEYATGLLLSRTGWRLRSMGHWAERHALIVLIALGESVLALGVGATNRHGRPVTATVVVAAMLGIGVIAALWWLYFDVLASRVEQILHGVRGPRRIPVARDVYTYLHLPLVVGVILFALGLERLLGAVINRPEATAHNAVGGLDVLVLFGGVVLYVLALAAVELRVSRRVDLVLATCAAVLVALIPVAGQFPTVVGLAMLAGVTVTTVVAQLAARRGARRQVRDLIQQEQAALEAAANKWRRQYL</sequence>
<feature type="transmembrane region" description="Helical" evidence="1">
    <location>
        <begin position="382"/>
        <end position="402"/>
    </location>
</feature>
<evidence type="ECO:0000256" key="1">
    <source>
        <dbReference type="SAM" id="Phobius"/>
    </source>
</evidence>
<evidence type="ECO:0000313" key="2">
    <source>
        <dbReference type="EMBL" id="RKN52044.1"/>
    </source>
</evidence>
<feature type="transmembrane region" description="Helical" evidence="1">
    <location>
        <begin position="290"/>
        <end position="309"/>
    </location>
</feature>
<protein>
    <submittedName>
        <fullName evidence="2">Low temperature requirement protein A</fullName>
    </submittedName>
</protein>
<reference evidence="2 3" key="1">
    <citation type="journal article" date="2015" name="Int. J. Syst. Evol. Microbiol.">
        <title>Micromonospora costi sp. nov., isolated from a leaf of Costus speciosus.</title>
        <authorList>
            <person name="Thawai C."/>
        </authorList>
    </citation>
    <scope>NUCLEOTIDE SEQUENCE [LARGE SCALE GENOMIC DNA]</scope>
    <source>
        <strain evidence="2 3">CS1-12</strain>
    </source>
</reference>
<evidence type="ECO:0000313" key="3">
    <source>
        <dbReference type="Proteomes" id="UP000279968"/>
    </source>
</evidence>
<dbReference type="PANTHER" id="PTHR36840:SF1">
    <property type="entry name" value="BLL5714 PROTEIN"/>
    <property type="match status" value="1"/>
</dbReference>
<comment type="caution">
    <text evidence="2">The sequence shown here is derived from an EMBL/GenBank/DDBJ whole genome shotgun (WGS) entry which is preliminary data.</text>
</comment>
<feature type="transmembrane region" description="Helical" evidence="1">
    <location>
        <begin position="53"/>
        <end position="73"/>
    </location>
</feature>
<feature type="transmembrane region" description="Helical" evidence="1">
    <location>
        <begin position="329"/>
        <end position="350"/>
    </location>
</feature>
<keyword evidence="3" id="KW-1185">Reference proteome</keyword>
<feature type="transmembrane region" description="Helical" evidence="1">
    <location>
        <begin position="214"/>
        <end position="233"/>
    </location>
</feature>
<dbReference type="Pfam" id="PF06772">
    <property type="entry name" value="LtrA"/>
    <property type="match status" value="1"/>
</dbReference>
<keyword evidence="1" id="KW-1133">Transmembrane helix</keyword>
<organism evidence="2 3">
    <name type="scientific">Micromonospora costi</name>
    <dbReference type="NCBI Taxonomy" id="1530042"/>
    <lineage>
        <taxon>Bacteria</taxon>
        <taxon>Bacillati</taxon>
        <taxon>Actinomycetota</taxon>
        <taxon>Actinomycetes</taxon>
        <taxon>Micromonosporales</taxon>
        <taxon>Micromonosporaceae</taxon>
        <taxon>Micromonospora</taxon>
    </lineage>
</organism>
<gene>
    <name evidence="2" type="ORF">D7193_26065</name>
</gene>
<dbReference type="InterPro" id="IPR010640">
    <property type="entry name" value="Low_temperature_requirement_A"/>
</dbReference>
<dbReference type="PANTHER" id="PTHR36840">
    <property type="entry name" value="BLL5714 PROTEIN"/>
    <property type="match status" value="1"/>
</dbReference>
<feature type="transmembrane region" description="Helical" evidence="1">
    <location>
        <begin position="113"/>
        <end position="134"/>
    </location>
</feature>
<feature type="transmembrane region" description="Helical" evidence="1">
    <location>
        <begin position="146"/>
        <end position="165"/>
    </location>
</feature>
<keyword evidence="1" id="KW-0812">Transmembrane</keyword>
<dbReference type="OrthoDB" id="7698234at2"/>
<name>A0A3A9ZVY1_9ACTN</name>
<dbReference type="RefSeq" id="WP_120782276.1">
    <property type="nucleotide sequence ID" value="NZ_JBHLUP010000005.1"/>
</dbReference>
<feature type="transmembrane region" description="Helical" evidence="1">
    <location>
        <begin position="24"/>
        <end position="41"/>
    </location>
</feature>